<dbReference type="GO" id="GO:0016787">
    <property type="term" value="F:hydrolase activity"/>
    <property type="evidence" value="ECO:0007669"/>
    <property type="project" value="UniProtKB-KW"/>
</dbReference>
<evidence type="ECO:0000256" key="3">
    <source>
        <dbReference type="ARBA" id="ARBA00011245"/>
    </source>
</evidence>
<evidence type="ECO:0000259" key="7">
    <source>
        <dbReference type="PROSITE" id="PS51462"/>
    </source>
</evidence>
<name>A0ABY5GY77_9GAMM</name>
<evidence type="ECO:0000256" key="2">
    <source>
        <dbReference type="ARBA" id="ARBA00007608"/>
    </source>
</evidence>
<dbReference type="InterPro" id="IPR000086">
    <property type="entry name" value="NUDIX_hydrolase_dom"/>
</dbReference>
<dbReference type="PROSITE" id="PS51462">
    <property type="entry name" value="NUDIX"/>
    <property type="match status" value="1"/>
</dbReference>
<evidence type="ECO:0000256" key="6">
    <source>
        <dbReference type="RuleBase" id="RU364043"/>
    </source>
</evidence>
<dbReference type="EC" id="3.6.1.-" evidence="6"/>
<accession>A0ABY5GY77</accession>
<dbReference type="InterPro" id="IPR015797">
    <property type="entry name" value="NUDIX_hydrolase-like_dom_sf"/>
</dbReference>
<evidence type="ECO:0000313" key="8">
    <source>
        <dbReference type="EMBL" id="UTW04978.1"/>
    </source>
</evidence>
<evidence type="ECO:0000256" key="1">
    <source>
        <dbReference type="ARBA" id="ARBA00001946"/>
    </source>
</evidence>
<dbReference type="InterPro" id="IPR020084">
    <property type="entry name" value="NUDIX_hydrolase_CS"/>
</dbReference>
<protein>
    <recommendedName>
        <fullName evidence="4 6">Phosphatase NudJ</fullName>
        <ecNumber evidence="6">3.6.1.-</ecNumber>
    </recommendedName>
</protein>
<dbReference type="CDD" id="cd03675">
    <property type="entry name" value="NUDIX_Hydrolase"/>
    <property type="match status" value="1"/>
</dbReference>
<gene>
    <name evidence="6" type="primary">nudJ</name>
    <name evidence="8" type="ORF">KDX31_08265</name>
</gene>
<dbReference type="Proteomes" id="UP001059950">
    <property type="component" value="Chromosome"/>
</dbReference>
<evidence type="ECO:0000313" key="9">
    <source>
        <dbReference type="Proteomes" id="UP001059950"/>
    </source>
</evidence>
<evidence type="ECO:0000256" key="5">
    <source>
        <dbReference type="ARBA" id="ARBA00022801"/>
    </source>
</evidence>
<dbReference type="PANTHER" id="PTHR43222:SF11">
    <property type="entry name" value="PHOSPHATASE NUDJ"/>
    <property type="match status" value="1"/>
</dbReference>
<reference evidence="8" key="1">
    <citation type="submission" date="2021-04" db="EMBL/GenBank/DDBJ databases">
        <title>Oceanospirillales bacteria with DddD are important DMSP degraders in coastal seawater.</title>
        <authorList>
            <person name="Liu J."/>
        </authorList>
    </citation>
    <scope>NUCLEOTIDE SEQUENCE</scope>
    <source>
        <strain evidence="8">GY6</strain>
    </source>
</reference>
<comment type="subunit">
    <text evidence="3 6">Monomer.</text>
</comment>
<keyword evidence="5 6" id="KW-0378">Hydrolase</keyword>
<comment type="similarity">
    <text evidence="2 6">Belongs to the Nudix hydrolase family. NudJ subfamily.</text>
</comment>
<keyword evidence="6" id="KW-0460">Magnesium</keyword>
<dbReference type="InterPro" id="IPR033713">
    <property type="entry name" value="NudJ"/>
</dbReference>
<sequence length="152" mass="17173">MRWTPHVTVATIIEHDDKFLCVEEQSQSLGQLVINQPAGHVEANETFIEAAIRETLEETGWSVTPTGLIGIYIYTAPANGVTYHRYCFAARAESYDPDLPLDTGIERAVWLSRAELEQQKDRLRSPMVTQCIDDYLSGIRFPLSVIVEPKNH</sequence>
<comment type="cofactor">
    <cofactor evidence="1 6">
        <name>Mg(2+)</name>
        <dbReference type="ChEBI" id="CHEBI:18420"/>
    </cofactor>
</comment>
<dbReference type="PANTHER" id="PTHR43222">
    <property type="entry name" value="NUDIX HYDROLASE 23"/>
    <property type="match status" value="1"/>
</dbReference>
<dbReference type="PROSITE" id="PS00893">
    <property type="entry name" value="NUDIX_BOX"/>
    <property type="match status" value="1"/>
</dbReference>
<organism evidence="8 9">
    <name type="scientific">Amphritea atlantica</name>
    <dbReference type="NCBI Taxonomy" id="355243"/>
    <lineage>
        <taxon>Bacteria</taxon>
        <taxon>Pseudomonadati</taxon>
        <taxon>Pseudomonadota</taxon>
        <taxon>Gammaproteobacteria</taxon>
        <taxon>Oceanospirillales</taxon>
        <taxon>Oceanospirillaceae</taxon>
        <taxon>Amphritea</taxon>
    </lineage>
</organism>
<dbReference type="SUPFAM" id="SSF55811">
    <property type="entry name" value="Nudix"/>
    <property type="match status" value="1"/>
</dbReference>
<dbReference type="Pfam" id="PF00293">
    <property type="entry name" value="NUDIX"/>
    <property type="match status" value="1"/>
</dbReference>
<feature type="domain" description="Nudix hydrolase" evidence="7">
    <location>
        <begin position="2"/>
        <end position="136"/>
    </location>
</feature>
<evidence type="ECO:0000256" key="4">
    <source>
        <dbReference type="ARBA" id="ARBA00015552"/>
    </source>
</evidence>
<keyword evidence="9" id="KW-1185">Reference proteome</keyword>
<dbReference type="Gene3D" id="3.90.79.10">
    <property type="entry name" value="Nucleoside Triphosphate Pyrophosphohydrolase"/>
    <property type="match status" value="1"/>
</dbReference>
<proteinExistence type="inferred from homology"/>
<dbReference type="EMBL" id="CP073344">
    <property type="protein sequence ID" value="UTW04978.1"/>
    <property type="molecule type" value="Genomic_DNA"/>
</dbReference>